<organism evidence="2">
    <name type="scientific">Lygus hesperus</name>
    <name type="common">Western plant bug</name>
    <dbReference type="NCBI Taxonomy" id="30085"/>
    <lineage>
        <taxon>Eukaryota</taxon>
        <taxon>Metazoa</taxon>
        <taxon>Ecdysozoa</taxon>
        <taxon>Arthropoda</taxon>
        <taxon>Hexapoda</taxon>
        <taxon>Insecta</taxon>
        <taxon>Pterygota</taxon>
        <taxon>Neoptera</taxon>
        <taxon>Paraneoptera</taxon>
        <taxon>Hemiptera</taxon>
        <taxon>Heteroptera</taxon>
        <taxon>Panheteroptera</taxon>
        <taxon>Cimicomorpha</taxon>
        <taxon>Miridae</taxon>
        <taxon>Mirini</taxon>
        <taxon>Lygus</taxon>
    </lineage>
</organism>
<protein>
    <submittedName>
        <fullName evidence="2">Uncharacterized protein</fullName>
    </submittedName>
</protein>
<dbReference type="EMBL" id="GBHO01021380">
    <property type="protein sequence ID" value="JAG22224.1"/>
    <property type="molecule type" value="Transcribed_RNA"/>
</dbReference>
<dbReference type="AlphaFoldDB" id="A0A0A9XQJ9"/>
<accession>A0A0A9XQJ9</accession>
<evidence type="ECO:0000313" key="2">
    <source>
        <dbReference type="EMBL" id="JAG22224.1"/>
    </source>
</evidence>
<dbReference type="EMBL" id="GDHC01001128">
    <property type="protein sequence ID" value="JAQ17501.1"/>
    <property type="molecule type" value="Transcribed_RNA"/>
</dbReference>
<feature type="region of interest" description="Disordered" evidence="1">
    <location>
        <begin position="74"/>
        <end position="107"/>
    </location>
</feature>
<gene>
    <name evidence="2" type="ORF">CM83_13554</name>
    <name evidence="3" type="ORF">g.92119</name>
</gene>
<sequence length="123" mass="13701">MDDGSGGDHPFTFSFRPGNARDIFSQIFGQFGADFGGFDDDMGGGIHVRQFDMGNGATHVFTTGNGGNLFQQVFSSQQPQSQQQQQQSHGYHPQQQQQQEEEKASVHDLRLTLEQLYRGCTKN</sequence>
<name>A0A0A9XQJ9_LYGHE</name>
<reference evidence="3" key="3">
    <citation type="journal article" date="2016" name="Gigascience">
        <title>De novo construction of an expanded transcriptome assembly for the western tarnished plant bug, Lygus hesperus.</title>
        <authorList>
            <person name="Tassone E.E."/>
            <person name="Geib S.M."/>
            <person name="Hall B."/>
            <person name="Fabrick J.A."/>
            <person name="Brent C.S."/>
            <person name="Hull J.J."/>
        </authorList>
    </citation>
    <scope>NUCLEOTIDE SEQUENCE</scope>
</reference>
<reference evidence="2" key="1">
    <citation type="journal article" date="2014" name="PLoS ONE">
        <title>Transcriptome-Based Identification of ABC Transporters in the Western Tarnished Plant Bug Lygus hesperus.</title>
        <authorList>
            <person name="Hull J.J."/>
            <person name="Chaney K."/>
            <person name="Geib S.M."/>
            <person name="Fabrick J.A."/>
            <person name="Brent C.S."/>
            <person name="Walsh D."/>
            <person name="Lavine L.C."/>
        </authorList>
    </citation>
    <scope>NUCLEOTIDE SEQUENCE</scope>
</reference>
<reference evidence="2" key="2">
    <citation type="submission" date="2014-07" db="EMBL/GenBank/DDBJ databases">
        <authorList>
            <person name="Hull J."/>
        </authorList>
    </citation>
    <scope>NUCLEOTIDE SEQUENCE</scope>
</reference>
<evidence type="ECO:0000256" key="1">
    <source>
        <dbReference type="SAM" id="MobiDB-lite"/>
    </source>
</evidence>
<proteinExistence type="predicted"/>
<feature type="compositionally biased region" description="Low complexity" evidence="1">
    <location>
        <begin position="74"/>
        <end position="98"/>
    </location>
</feature>
<evidence type="ECO:0000313" key="3">
    <source>
        <dbReference type="EMBL" id="JAQ17501.1"/>
    </source>
</evidence>